<accession>A0A9D9N3N6</accession>
<comment type="caution">
    <text evidence="3">The sequence shown here is derived from an EMBL/GenBank/DDBJ whole genome shotgun (WGS) entry which is preliminary data.</text>
</comment>
<dbReference type="Pfam" id="PF13439">
    <property type="entry name" value="Glyco_transf_4"/>
    <property type="match status" value="1"/>
</dbReference>
<dbReference type="InterPro" id="IPR028098">
    <property type="entry name" value="Glyco_trans_4-like_N"/>
</dbReference>
<dbReference type="Proteomes" id="UP000823641">
    <property type="component" value="Unassembled WGS sequence"/>
</dbReference>
<name>A0A9D9N3N6_9BACT</name>
<dbReference type="GO" id="GO:0016757">
    <property type="term" value="F:glycosyltransferase activity"/>
    <property type="evidence" value="ECO:0007669"/>
    <property type="project" value="InterPro"/>
</dbReference>
<dbReference type="SUPFAM" id="SSF53756">
    <property type="entry name" value="UDP-Glycosyltransferase/glycogen phosphorylase"/>
    <property type="match status" value="1"/>
</dbReference>
<dbReference type="PANTHER" id="PTHR12526:SF630">
    <property type="entry name" value="GLYCOSYLTRANSFERASE"/>
    <property type="match status" value="1"/>
</dbReference>
<evidence type="ECO:0000259" key="2">
    <source>
        <dbReference type="Pfam" id="PF13439"/>
    </source>
</evidence>
<evidence type="ECO:0000313" key="4">
    <source>
        <dbReference type="Proteomes" id="UP000823641"/>
    </source>
</evidence>
<organism evidence="3 4">
    <name type="scientific">Candidatus Gallipaludibacter merdavium</name>
    <dbReference type="NCBI Taxonomy" id="2840839"/>
    <lineage>
        <taxon>Bacteria</taxon>
        <taxon>Pseudomonadati</taxon>
        <taxon>Bacteroidota</taxon>
        <taxon>Bacteroidia</taxon>
        <taxon>Bacteroidales</taxon>
        <taxon>Candidatus Gallipaludibacter</taxon>
    </lineage>
</organism>
<proteinExistence type="predicted"/>
<protein>
    <submittedName>
        <fullName evidence="3">Glycosyltransferase family 4 protein</fullName>
    </submittedName>
</protein>
<dbReference type="PANTHER" id="PTHR12526">
    <property type="entry name" value="GLYCOSYLTRANSFERASE"/>
    <property type="match status" value="1"/>
</dbReference>
<dbReference type="AlphaFoldDB" id="A0A9D9N3N6"/>
<dbReference type="EMBL" id="JADIMG010000026">
    <property type="protein sequence ID" value="MBO8459182.1"/>
    <property type="molecule type" value="Genomic_DNA"/>
</dbReference>
<dbReference type="CDD" id="cd03820">
    <property type="entry name" value="GT4_AmsD-like"/>
    <property type="match status" value="1"/>
</dbReference>
<sequence length="367" mass="41336">MHIVFVIQDITTKGGTERTTVCLANMFASKGHRVDIISVFRNNPILAYAVDDSVKLSFVSESTYSLDDGKMGRCLKVIKQLPSFKRILSGIGAEIIIAQRLLAVLLVFFAGYSKRAVACEHFKYDVYNLFIRKVRAFVYRFFAWVVVLTDADKSKFLREIKHVSTIPNMVSVVPEPYKGFGTKRIISVGRLDKQKGYDLLLLALTKVLPIVQDDGWHVDIYGEGPELGILMSMSSKLSLDKFVHFKGYTSAIEKEYATSEFYVMSSRYEGFPMVLLEAAACGLPIVSFDCPEGPSVLLGNGGGILVPREDTEALAKAILNLINNDVYRQQLHQQTKDIIKPFVPEMIYERWMELLCGQLKRSYGKQK</sequence>
<reference evidence="3" key="2">
    <citation type="journal article" date="2021" name="PeerJ">
        <title>Extensive microbial diversity within the chicken gut microbiome revealed by metagenomics and culture.</title>
        <authorList>
            <person name="Gilroy R."/>
            <person name="Ravi A."/>
            <person name="Getino M."/>
            <person name="Pursley I."/>
            <person name="Horton D.L."/>
            <person name="Alikhan N.F."/>
            <person name="Baker D."/>
            <person name="Gharbi K."/>
            <person name="Hall N."/>
            <person name="Watson M."/>
            <person name="Adriaenssens E.M."/>
            <person name="Foster-Nyarko E."/>
            <person name="Jarju S."/>
            <person name="Secka A."/>
            <person name="Antonio M."/>
            <person name="Oren A."/>
            <person name="Chaudhuri R.R."/>
            <person name="La Ragione R."/>
            <person name="Hildebrand F."/>
            <person name="Pallen M.J."/>
        </authorList>
    </citation>
    <scope>NUCLEOTIDE SEQUENCE</scope>
    <source>
        <strain evidence="3">G3-3990</strain>
    </source>
</reference>
<dbReference type="Gene3D" id="3.40.50.2000">
    <property type="entry name" value="Glycogen Phosphorylase B"/>
    <property type="match status" value="2"/>
</dbReference>
<gene>
    <name evidence="3" type="ORF">IAA73_02460</name>
</gene>
<dbReference type="Pfam" id="PF00534">
    <property type="entry name" value="Glycos_transf_1"/>
    <property type="match status" value="1"/>
</dbReference>
<dbReference type="InterPro" id="IPR001296">
    <property type="entry name" value="Glyco_trans_1"/>
</dbReference>
<reference evidence="3" key="1">
    <citation type="submission" date="2020-10" db="EMBL/GenBank/DDBJ databases">
        <authorList>
            <person name="Gilroy R."/>
        </authorList>
    </citation>
    <scope>NUCLEOTIDE SEQUENCE</scope>
    <source>
        <strain evidence="3">G3-3990</strain>
    </source>
</reference>
<evidence type="ECO:0000313" key="3">
    <source>
        <dbReference type="EMBL" id="MBO8459182.1"/>
    </source>
</evidence>
<evidence type="ECO:0000259" key="1">
    <source>
        <dbReference type="Pfam" id="PF00534"/>
    </source>
</evidence>
<feature type="domain" description="Glycosyltransferase subfamily 4-like N-terminal" evidence="2">
    <location>
        <begin position="14"/>
        <end position="171"/>
    </location>
</feature>
<feature type="domain" description="Glycosyl transferase family 1" evidence="1">
    <location>
        <begin position="182"/>
        <end position="336"/>
    </location>
</feature>